<name>A0A3B7MYX3_9BACT</name>
<proteinExistence type="predicted"/>
<protein>
    <submittedName>
        <fullName evidence="1">Uncharacterized protein</fullName>
    </submittedName>
</protein>
<dbReference type="EMBL" id="CP032157">
    <property type="protein sequence ID" value="AXY76945.1"/>
    <property type="molecule type" value="Genomic_DNA"/>
</dbReference>
<reference evidence="1 2" key="1">
    <citation type="submission" date="2018-09" db="EMBL/GenBank/DDBJ databases">
        <title>Genome sequencing of strain 6GH32-13.</title>
        <authorList>
            <person name="Weon H.-Y."/>
            <person name="Heo J."/>
            <person name="Kwon S.-W."/>
        </authorList>
    </citation>
    <scope>NUCLEOTIDE SEQUENCE [LARGE SCALE GENOMIC DNA]</scope>
    <source>
        <strain evidence="1 2">5GH32-13</strain>
    </source>
</reference>
<keyword evidence="2" id="KW-1185">Reference proteome</keyword>
<evidence type="ECO:0000313" key="2">
    <source>
        <dbReference type="Proteomes" id="UP000263900"/>
    </source>
</evidence>
<organism evidence="1 2">
    <name type="scientific">Paraflavitalea soli</name>
    <dbReference type="NCBI Taxonomy" id="2315862"/>
    <lineage>
        <taxon>Bacteria</taxon>
        <taxon>Pseudomonadati</taxon>
        <taxon>Bacteroidota</taxon>
        <taxon>Chitinophagia</taxon>
        <taxon>Chitinophagales</taxon>
        <taxon>Chitinophagaceae</taxon>
        <taxon>Paraflavitalea</taxon>
    </lineage>
</organism>
<dbReference type="Proteomes" id="UP000263900">
    <property type="component" value="Chromosome"/>
</dbReference>
<accession>A0A3B7MYX3</accession>
<gene>
    <name evidence="1" type="ORF">D3H65_24450</name>
</gene>
<dbReference type="InterPro" id="IPR028964">
    <property type="entry name" value="Imm8"/>
</dbReference>
<dbReference type="RefSeq" id="WP_119052822.1">
    <property type="nucleotide sequence ID" value="NZ_CP032157.1"/>
</dbReference>
<dbReference type="OrthoDB" id="5521406at2"/>
<dbReference type="AlphaFoldDB" id="A0A3B7MYX3"/>
<dbReference type="Pfam" id="PF15586">
    <property type="entry name" value="Imm8"/>
    <property type="match status" value="1"/>
</dbReference>
<dbReference type="KEGG" id="pseg:D3H65_24450"/>
<sequence>MKKLRVVDFLFETFNITSDEFCCSLAIFYTFENTNIEELEIDDLTYFSITIGTPKGIGSYFEKIRDNSINIISYFPHIAVVDTFDKESLKAIIKEKLETIVGKNENEVIKKAMIFFDWQYQDDEYELNKL</sequence>
<evidence type="ECO:0000313" key="1">
    <source>
        <dbReference type="EMBL" id="AXY76945.1"/>
    </source>
</evidence>